<name>A0A1F8B260_9BACT</name>
<dbReference type="STRING" id="1802513.A3E46_00510"/>
<evidence type="ECO:0008006" key="3">
    <source>
        <dbReference type="Google" id="ProtNLM"/>
    </source>
</evidence>
<evidence type="ECO:0000313" key="2">
    <source>
        <dbReference type="Proteomes" id="UP000178313"/>
    </source>
</evidence>
<evidence type="ECO:0000313" key="1">
    <source>
        <dbReference type="EMBL" id="OGM58082.1"/>
    </source>
</evidence>
<dbReference type="Proteomes" id="UP000178313">
    <property type="component" value="Unassembled WGS sequence"/>
</dbReference>
<dbReference type="SUPFAM" id="SSF52540">
    <property type="entry name" value="P-loop containing nucleoside triphosphate hydrolases"/>
    <property type="match status" value="1"/>
</dbReference>
<comment type="caution">
    <text evidence="1">The sequence shown here is derived from an EMBL/GenBank/DDBJ whole genome shotgun (WGS) entry which is preliminary data.</text>
</comment>
<dbReference type="InterPro" id="IPR027417">
    <property type="entry name" value="P-loop_NTPase"/>
</dbReference>
<organism evidence="1 2">
    <name type="scientific">Candidatus Woesebacteria bacterium RIFCSPHIGHO2_12_FULL_46_16</name>
    <dbReference type="NCBI Taxonomy" id="1802513"/>
    <lineage>
        <taxon>Bacteria</taxon>
        <taxon>Candidatus Woeseibacteriota</taxon>
    </lineage>
</organism>
<gene>
    <name evidence="1" type="ORF">A3E46_00510</name>
</gene>
<dbReference type="AlphaFoldDB" id="A0A1F8B260"/>
<accession>A0A1F8B260</accession>
<dbReference type="PANTHER" id="PTHR41930">
    <property type="entry name" value="UPF0200 PROTEIN MJ1399"/>
    <property type="match status" value="1"/>
</dbReference>
<dbReference type="EMBL" id="MGGZ01000001">
    <property type="protein sequence ID" value="OGM58082.1"/>
    <property type="molecule type" value="Genomic_DNA"/>
</dbReference>
<proteinExistence type="predicted"/>
<dbReference type="Gene3D" id="3.40.50.300">
    <property type="entry name" value="P-loop containing nucleotide triphosphate hydrolases"/>
    <property type="match status" value="1"/>
</dbReference>
<reference evidence="1 2" key="1">
    <citation type="journal article" date="2016" name="Nat. Commun.">
        <title>Thousands of microbial genomes shed light on interconnected biogeochemical processes in an aquifer system.</title>
        <authorList>
            <person name="Anantharaman K."/>
            <person name="Brown C.T."/>
            <person name="Hug L.A."/>
            <person name="Sharon I."/>
            <person name="Castelle C.J."/>
            <person name="Probst A.J."/>
            <person name="Thomas B.C."/>
            <person name="Singh A."/>
            <person name="Wilkins M.J."/>
            <person name="Karaoz U."/>
            <person name="Brodie E.L."/>
            <person name="Williams K.H."/>
            <person name="Hubbard S.S."/>
            <person name="Banfield J.F."/>
        </authorList>
    </citation>
    <scope>NUCLEOTIDE SEQUENCE [LARGE SCALE GENOMIC DNA]</scope>
</reference>
<sequence length="191" mass="21890">MIVGITGTLGAGKGAIAEYLVKKKGFKHLSVREFLNKELVKRKLTLNRDNLVSVGNELRKNFGPSYIAESLYNTANKSRKDCVIESLRAPGEITALRMKGEFYLFAVDANPKLRYRRTVLIKEDIYQISFEEFTSNEKREMDSRDPTKQNLRKCIKMADYKFLNNGAVEELYREVERALEQINIKLASGKT</sequence>
<dbReference type="Pfam" id="PF13238">
    <property type="entry name" value="AAA_18"/>
    <property type="match status" value="1"/>
</dbReference>
<protein>
    <recommendedName>
        <fullName evidence="3">Dephospho-CoA kinase</fullName>
    </recommendedName>
</protein>
<dbReference type="PANTHER" id="PTHR41930:SF1">
    <property type="entry name" value="DEPHOSPHO-COA KINASE"/>
    <property type="match status" value="1"/>
</dbReference>